<dbReference type="RefSeq" id="WP_232228904.1">
    <property type="nucleotide sequence ID" value="NZ_FOOH01000007.1"/>
</dbReference>
<evidence type="ECO:0000259" key="1">
    <source>
        <dbReference type="Pfam" id="PF00535"/>
    </source>
</evidence>
<evidence type="ECO:0000313" key="3">
    <source>
        <dbReference type="Proteomes" id="UP000199116"/>
    </source>
</evidence>
<dbReference type="PANTHER" id="PTHR22916:SF3">
    <property type="entry name" value="UDP-GLCNAC:BETAGAL BETA-1,3-N-ACETYLGLUCOSAMINYLTRANSFERASE-LIKE PROTEIN 1"/>
    <property type="match status" value="1"/>
</dbReference>
<dbReference type="PANTHER" id="PTHR22916">
    <property type="entry name" value="GLYCOSYLTRANSFERASE"/>
    <property type="match status" value="1"/>
</dbReference>
<dbReference type="CDD" id="cd00761">
    <property type="entry name" value="Glyco_tranf_GTA_type"/>
    <property type="match status" value="1"/>
</dbReference>
<dbReference type="InterPro" id="IPR029044">
    <property type="entry name" value="Nucleotide-diphossugar_trans"/>
</dbReference>
<dbReference type="SUPFAM" id="SSF53448">
    <property type="entry name" value="Nucleotide-diphospho-sugar transferases"/>
    <property type="match status" value="1"/>
</dbReference>
<evidence type="ECO:0000313" key="2">
    <source>
        <dbReference type="EMBL" id="SFF74343.1"/>
    </source>
</evidence>
<reference evidence="3" key="1">
    <citation type="submission" date="2016-10" db="EMBL/GenBank/DDBJ databases">
        <authorList>
            <person name="Varghese N."/>
            <person name="Submissions S."/>
        </authorList>
    </citation>
    <scope>NUCLEOTIDE SEQUENCE [LARGE SCALE GENOMIC DNA]</scope>
    <source>
        <strain evidence="3">DSM 23515</strain>
    </source>
</reference>
<organism evidence="2 3">
    <name type="scientific">Salegentibacter agarivorans</name>
    <dbReference type="NCBI Taxonomy" id="345907"/>
    <lineage>
        <taxon>Bacteria</taxon>
        <taxon>Pseudomonadati</taxon>
        <taxon>Bacteroidota</taxon>
        <taxon>Flavobacteriia</taxon>
        <taxon>Flavobacteriales</taxon>
        <taxon>Flavobacteriaceae</taxon>
        <taxon>Salegentibacter</taxon>
    </lineage>
</organism>
<dbReference type="Gene3D" id="3.90.550.10">
    <property type="entry name" value="Spore Coat Polysaccharide Biosynthesis Protein SpsA, Chain A"/>
    <property type="match status" value="1"/>
</dbReference>
<dbReference type="EMBL" id="FOOH01000007">
    <property type="protein sequence ID" value="SFF74343.1"/>
    <property type="molecule type" value="Genomic_DNA"/>
</dbReference>
<feature type="domain" description="Glycosyltransferase 2-like" evidence="1">
    <location>
        <begin position="7"/>
        <end position="129"/>
    </location>
</feature>
<sequence>MKNSLVSIIMATYNRAHFLEETLKSIQQQSFSNWELLIIDDGSADGTFELIQDFIRKDARIKYYKRSTSHKKGLPGCRNQGLEIAKGDYVIFFDDDDITHPLLLELSVHELEKNSVDYCRYLRTVFKGEFIYDFNYSIDYLLSILTIKNLDQIVTGAVPLNSCQVLWRKDCFQTHRFNEDLMYAEEWELYARILSEGKIGVNIEKILFFGRKHLHSNTGEFGNKKKIRIDSYIKAILLTITNLKSKNLLNHTLKHFFIRLGFRLNSIIIIKNILNATNTGELEKIKYIFGFKMYPILRPIFYMKGKILKF</sequence>
<dbReference type="Pfam" id="PF00535">
    <property type="entry name" value="Glycos_transf_2"/>
    <property type="match status" value="1"/>
</dbReference>
<dbReference type="InterPro" id="IPR001173">
    <property type="entry name" value="Glyco_trans_2-like"/>
</dbReference>
<dbReference type="GO" id="GO:0016758">
    <property type="term" value="F:hexosyltransferase activity"/>
    <property type="evidence" value="ECO:0007669"/>
    <property type="project" value="UniProtKB-ARBA"/>
</dbReference>
<proteinExistence type="predicted"/>
<keyword evidence="3" id="KW-1185">Reference proteome</keyword>
<dbReference type="Proteomes" id="UP000199116">
    <property type="component" value="Unassembled WGS sequence"/>
</dbReference>
<keyword evidence="2" id="KW-0808">Transferase</keyword>
<dbReference type="AlphaFoldDB" id="A0A1I2L5Z5"/>
<accession>A0A1I2L5Z5</accession>
<name>A0A1I2L5Z5_9FLAO</name>
<protein>
    <submittedName>
        <fullName evidence="2">Glycosyltransferase involved in cell wall bisynthesis</fullName>
    </submittedName>
</protein>
<gene>
    <name evidence="2" type="ORF">SAMN04488033_10777</name>
</gene>